<dbReference type="PANTHER" id="PTHR43371">
    <property type="entry name" value="VITAMIN B12-DEPENDENT RIBONUCLEOTIDE REDUCTASE"/>
    <property type="match status" value="1"/>
</dbReference>
<evidence type="ECO:0000256" key="3">
    <source>
        <dbReference type="ARBA" id="ARBA00022628"/>
    </source>
</evidence>
<evidence type="ECO:0000313" key="14">
    <source>
        <dbReference type="EMBL" id="TGB04328.1"/>
    </source>
</evidence>
<gene>
    <name evidence="14" type="ORF">E4663_04855</name>
</gene>
<evidence type="ECO:0000256" key="11">
    <source>
        <dbReference type="RuleBase" id="RU364064"/>
    </source>
</evidence>
<evidence type="ECO:0000259" key="13">
    <source>
        <dbReference type="Pfam" id="PF02867"/>
    </source>
</evidence>
<dbReference type="NCBIfam" id="NF005991">
    <property type="entry name" value="PRK08115.1"/>
    <property type="match status" value="1"/>
</dbReference>
<dbReference type="GO" id="GO:0071897">
    <property type="term" value="P:DNA biosynthetic process"/>
    <property type="evidence" value="ECO:0007669"/>
    <property type="project" value="UniProtKB-KW"/>
</dbReference>
<evidence type="ECO:0000256" key="10">
    <source>
        <dbReference type="ARBA" id="ARBA00047754"/>
    </source>
</evidence>
<comment type="cofactor">
    <cofactor evidence="1 11">
        <name>adenosylcob(III)alamin</name>
        <dbReference type="ChEBI" id="CHEBI:18408"/>
    </cofactor>
</comment>
<feature type="domain" description="Ribonucleotide reductase large subunit N-terminal" evidence="12">
    <location>
        <begin position="129"/>
        <end position="183"/>
    </location>
</feature>
<evidence type="ECO:0000259" key="12">
    <source>
        <dbReference type="Pfam" id="PF00317"/>
    </source>
</evidence>
<dbReference type="Pfam" id="PF02867">
    <property type="entry name" value="Ribonuc_red_lgC"/>
    <property type="match status" value="1"/>
</dbReference>
<evidence type="ECO:0000256" key="4">
    <source>
        <dbReference type="ARBA" id="ARBA00022634"/>
    </source>
</evidence>
<keyword evidence="3 11" id="KW-0846">Cobalamin</keyword>
<dbReference type="RefSeq" id="WP_135326826.1">
    <property type="nucleotide sequence ID" value="NZ_SRJC01000001.1"/>
</dbReference>
<dbReference type="GO" id="GO:0009263">
    <property type="term" value="P:deoxyribonucleotide biosynthetic process"/>
    <property type="evidence" value="ECO:0007669"/>
    <property type="project" value="UniProtKB-KW"/>
</dbReference>
<dbReference type="InterPro" id="IPR013509">
    <property type="entry name" value="RNR_lsu_N"/>
</dbReference>
<evidence type="ECO:0000256" key="7">
    <source>
        <dbReference type="ARBA" id="ARBA00023116"/>
    </source>
</evidence>
<sequence length="857" mass="96609">MQTTTSSETHAKINMERLNKDIRQFPQVHEVKPDMNITHHGVSRLVMLDRYAFKDTEKITLAEGDFVVLTVKDDPKFPARGFGFVHSIDWEKHEAVVQVEDEFVNVLEREEERSTGRITRNLDTIDKPLEVFYEQIALRNATGLAEVETDPERKQQSFEEFYEELSSLNFIPAGRVLYGAGSNTDVTYFNCYVMPYIEDSREGISDHRKQVMEIMSRGGGVGTNGSTLRPRNTLARGVNGKSSGSVSWLDDIAKLTHLVEQGGSRRGAQMIMLADWHPDIVEFIISKMQNPRILRFLIENTEDEQIKQLAKDKLKFTPLTETEKDLYQSVVNYKSMPGLGGFTEKSLLEAEEKLNTGGTYSVHNPEFLTGANISVCITNDFMEAVENDEEYRLRFPDVENYTEEEMATYNKEWQENGDVREWEKRGFGIRTYRTVKAKELWNLINICATYSAEPGIFFIDNANEKTNATAYGQKVVATNPCGEQPLAPYSVCNLAAVNLASVADKQEKVVNFDKLKRIVETGVRMQDNVIDATPYFLEENKKQALGERRVGLGVMGLHDLLIYCETVYGSEQGNKLVDEIFETIATTAYRASIDLAKEKGSFPFLIGDTEEETSALRERFVNTGYMKQMPEDIRDGVRKHGIRNSHLLTVAPTGSTGTMVGVSTGLEPYFSFSYYRSGRLGKFIEVKADIVKEYLEQNPNQDADNLPEWFITAMTMSPEAHADTQCVIQRWVDSSISKTVNAPRGYAVEQVEKVYQRLYRGGAKGGTVYVDGSRDSQVLTLKAEENDFDGEQTEMEFDEDKKPRVVLMDTVHELDKTKVTIGSEVGDTCPVCRKGTVEDIGGCNTCTNCNAQLKCGL</sequence>
<dbReference type="NCBIfam" id="TIGR02504">
    <property type="entry name" value="NrdJ_Z"/>
    <property type="match status" value="1"/>
</dbReference>
<dbReference type="Pfam" id="PF00317">
    <property type="entry name" value="Ribonuc_red_lgN"/>
    <property type="match status" value="1"/>
</dbReference>
<keyword evidence="9 11" id="KW-0170">Cobalt</keyword>
<dbReference type="InterPro" id="IPR000788">
    <property type="entry name" value="RNR_lg_C"/>
</dbReference>
<dbReference type="PANTHER" id="PTHR43371:SF1">
    <property type="entry name" value="RIBONUCLEOSIDE-DIPHOSPHATE REDUCTASE"/>
    <property type="match status" value="1"/>
</dbReference>
<keyword evidence="8" id="KW-1015">Disulfide bond</keyword>
<evidence type="ECO:0000256" key="2">
    <source>
        <dbReference type="ARBA" id="ARBA00007405"/>
    </source>
</evidence>
<keyword evidence="6 11" id="KW-0560">Oxidoreductase</keyword>
<dbReference type="AlphaFoldDB" id="A0A4Z0H1P0"/>
<organism evidence="14 15">
    <name type="scientific">Halobacillus salinus</name>
    <dbReference type="NCBI Taxonomy" id="192814"/>
    <lineage>
        <taxon>Bacteria</taxon>
        <taxon>Bacillati</taxon>
        <taxon>Bacillota</taxon>
        <taxon>Bacilli</taxon>
        <taxon>Bacillales</taxon>
        <taxon>Bacillaceae</taxon>
        <taxon>Halobacillus</taxon>
    </lineage>
</organism>
<protein>
    <recommendedName>
        <fullName evidence="11">Vitamin B12-dependent ribonucleotide reductase</fullName>
        <ecNumber evidence="11">1.17.4.1</ecNumber>
    </recommendedName>
</protein>
<evidence type="ECO:0000256" key="6">
    <source>
        <dbReference type="ARBA" id="ARBA00023002"/>
    </source>
</evidence>
<evidence type="ECO:0000256" key="1">
    <source>
        <dbReference type="ARBA" id="ARBA00001922"/>
    </source>
</evidence>
<dbReference type="Proteomes" id="UP000297982">
    <property type="component" value="Unassembled WGS sequence"/>
</dbReference>
<evidence type="ECO:0000256" key="8">
    <source>
        <dbReference type="ARBA" id="ARBA00023157"/>
    </source>
</evidence>
<dbReference type="CDD" id="cd02888">
    <property type="entry name" value="RNR_II_dimer"/>
    <property type="match status" value="1"/>
</dbReference>
<proteinExistence type="inferred from homology"/>
<comment type="function">
    <text evidence="11">Catalyzes the reduction of ribonucleotides to deoxyribonucleotides. May function to provide a pool of deoxyribonucleotide precursors for DNA repair during oxygen limitation and/or for immediate growth after restoration of oxygen.</text>
</comment>
<comment type="similarity">
    <text evidence="2 11">Belongs to the ribonucleoside diphosphate reductase class-2 family.</text>
</comment>
<dbReference type="Gene3D" id="3.20.70.20">
    <property type="match status" value="1"/>
</dbReference>
<dbReference type="InterPro" id="IPR013344">
    <property type="entry name" value="RNR_NrdJ/NrdZ"/>
</dbReference>
<reference evidence="14 15" key="1">
    <citation type="journal article" date="2003" name="Int. J. Syst. Evol. Microbiol.">
        <title>Halobacillus salinus sp. nov., isolated from a salt lake on the coast of the East Sea in Korea.</title>
        <authorList>
            <person name="Yoon J.H."/>
            <person name="Kang K.H."/>
            <person name="Park Y.H."/>
        </authorList>
    </citation>
    <scope>NUCLEOTIDE SEQUENCE [LARGE SCALE GENOMIC DNA]</scope>
    <source>
        <strain evidence="14 15">HSL-3</strain>
    </source>
</reference>
<keyword evidence="5 11" id="KW-0547">Nucleotide-binding</keyword>
<comment type="caution">
    <text evidence="14">The sequence shown here is derived from an EMBL/GenBank/DDBJ whole genome shotgun (WGS) entry which is preliminary data.</text>
</comment>
<dbReference type="STRING" id="192814.GCA_900166575_01370"/>
<name>A0A4Z0H1P0_9BACI</name>
<feature type="domain" description="Ribonucleotide reductase large subunit C-terminal" evidence="13">
    <location>
        <begin position="190"/>
        <end position="769"/>
    </location>
</feature>
<dbReference type="PRINTS" id="PR01183">
    <property type="entry name" value="RIBORDTASEM1"/>
</dbReference>
<keyword evidence="4 11" id="KW-0237">DNA synthesis</keyword>
<dbReference type="EC" id="1.17.4.1" evidence="11"/>
<dbReference type="GO" id="GO:0031419">
    <property type="term" value="F:cobalamin binding"/>
    <property type="evidence" value="ECO:0007669"/>
    <property type="project" value="UniProtKB-KW"/>
</dbReference>
<dbReference type="InterPro" id="IPR050862">
    <property type="entry name" value="RdRp_reductase_class-2"/>
</dbReference>
<dbReference type="SUPFAM" id="SSF51998">
    <property type="entry name" value="PFL-like glycyl radical enzymes"/>
    <property type="match status" value="1"/>
</dbReference>
<keyword evidence="15" id="KW-1185">Reference proteome</keyword>
<dbReference type="EMBL" id="SRJC01000001">
    <property type="protein sequence ID" value="TGB04328.1"/>
    <property type="molecule type" value="Genomic_DNA"/>
</dbReference>
<evidence type="ECO:0000256" key="9">
    <source>
        <dbReference type="ARBA" id="ARBA00023285"/>
    </source>
</evidence>
<evidence type="ECO:0000313" key="15">
    <source>
        <dbReference type="Proteomes" id="UP000297982"/>
    </source>
</evidence>
<evidence type="ECO:0000256" key="5">
    <source>
        <dbReference type="ARBA" id="ARBA00022741"/>
    </source>
</evidence>
<dbReference type="GO" id="GO:0005524">
    <property type="term" value="F:ATP binding"/>
    <property type="evidence" value="ECO:0007669"/>
    <property type="project" value="InterPro"/>
</dbReference>
<accession>A0A4Z0H1P0</accession>
<comment type="catalytic activity">
    <reaction evidence="10 11">
        <text>a 2'-deoxyribonucleoside 5'-diphosphate + [thioredoxin]-disulfide + H2O = a ribonucleoside 5'-diphosphate + [thioredoxin]-dithiol</text>
        <dbReference type="Rhea" id="RHEA:23252"/>
        <dbReference type="Rhea" id="RHEA-COMP:10698"/>
        <dbReference type="Rhea" id="RHEA-COMP:10700"/>
        <dbReference type="ChEBI" id="CHEBI:15377"/>
        <dbReference type="ChEBI" id="CHEBI:29950"/>
        <dbReference type="ChEBI" id="CHEBI:50058"/>
        <dbReference type="ChEBI" id="CHEBI:57930"/>
        <dbReference type="ChEBI" id="CHEBI:73316"/>
        <dbReference type="EC" id="1.17.4.1"/>
    </reaction>
</comment>
<dbReference type="GO" id="GO:0004748">
    <property type="term" value="F:ribonucleoside-diphosphate reductase activity, thioredoxin disulfide as acceptor"/>
    <property type="evidence" value="ECO:0007669"/>
    <property type="project" value="UniProtKB-EC"/>
</dbReference>
<keyword evidence="7" id="KW-0215">Deoxyribonucleotide synthesis</keyword>